<accession>A0A2G9H1U6</accession>
<sequence>MSAPQESSTRSEICNWAGAEGHVFILMPLSVSLKVQFLTCIPCTSFSATFLPRLPMLIPWPGPHITFCMDKSFISSPMEIQSSPVPMTESVMLIIVSRPKAYIILCLSY</sequence>
<protein>
    <submittedName>
        <fullName evidence="1">Uncharacterized protein</fullName>
    </submittedName>
</protein>
<organism evidence="1 2">
    <name type="scientific">Handroanthus impetiginosus</name>
    <dbReference type="NCBI Taxonomy" id="429701"/>
    <lineage>
        <taxon>Eukaryota</taxon>
        <taxon>Viridiplantae</taxon>
        <taxon>Streptophyta</taxon>
        <taxon>Embryophyta</taxon>
        <taxon>Tracheophyta</taxon>
        <taxon>Spermatophyta</taxon>
        <taxon>Magnoliopsida</taxon>
        <taxon>eudicotyledons</taxon>
        <taxon>Gunneridae</taxon>
        <taxon>Pentapetalae</taxon>
        <taxon>asterids</taxon>
        <taxon>lamiids</taxon>
        <taxon>Lamiales</taxon>
        <taxon>Bignoniaceae</taxon>
        <taxon>Crescentiina</taxon>
        <taxon>Tabebuia alliance</taxon>
        <taxon>Handroanthus</taxon>
    </lineage>
</organism>
<comment type="caution">
    <text evidence="1">The sequence shown here is derived from an EMBL/GenBank/DDBJ whole genome shotgun (WGS) entry which is preliminary data.</text>
</comment>
<keyword evidence="2" id="KW-1185">Reference proteome</keyword>
<reference evidence="2" key="1">
    <citation type="journal article" date="2018" name="Gigascience">
        <title>Genome assembly of the Pink Ipe (Handroanthus impetiginosus, Bignoniaceae), a highly valued, ecologically keystone Neotropical timber forest tree.</title>
        <authorList>
            <person name="Silva-Junior O.B."/>
            <person name="Grattapaglia D."/>
            <person name="Novaes E."/>
            <person name="Collevatti R.G."/>
        </authorList>
    </citation>
    <scope>NUCLEOTIDE SEQUENCE [LARGE SCALE GENOMIC DNA]</scope>
    <source>
        <strain evidence="2">cv. UFG-1</strain>
    </source>
</reference>
<proteinExistence type="predicted"/>
<dbReference type="OrthoDB" id="913580at2759"/>
<evidence type="ECO:0000313" key="1">
    <source>
        <dbReference type="EMBL" id="PIN11476.1"/>
    </source>
</evidence>
<dbReference type="EMBL" id="NKXS01002930">
    <property type="protein sequence ID" value="PIN11476.1"/>
    <property type="molecule type" value="Genomic_DNA"/>
</dbReference>
<name>A0A2G9H1U6_9LAMI</name>
<dbReference type="Proteomes" id="UP000231279">
    <property type="component" value="Unassembled WGS sequence"/>
</dbReference>
<dbReference type="AlphaFoldDB" id="A0A2G9H1U6"/>
<gene>
    <name evidence="1" type="ORF">CDL12_15921</name>
</gene>
<evidence type="ECO:0000313" key="2">
    <source>
        <dbReference type="Proteomes" id="UP000231279"/>
    </source>
</evidence>